<name>A0A1Y1HJI1_KLENI</name>
<reference evidence="3 4" key="1">
    <citation type="journal article" date="2014" name="Nat. Commun.">
        <title>Klebsormidium flaccidum genome reveals primary factors for plant terrestrial adaptation.</title>
        <authorList>
            <person name="Hori K."/>
            <person name="Maruyama F."/>
            <person name="Fujisawa T."/>
            <person name="Togashi T."/>
            <person name="Yamamoto N."/>
            <person name="Seo M."/>
            <person name="Sato S."/>
            <person name="Yamada T."/>
            <person name="Mori H."/>
            <person name="Tajima N."/>
            <person name="Moriyama T."/>
            <person name="Ikeuchi M."/>
            <person name="Watanabe M."/>
            <person name="Wada H."/>
            <person name="Kobayashi K."/>
            <person name="Saito M."/>
            <person name="Masuda T."/>
            <person name="Sasaki-Sekimoto Y."/>
            <person name="Mashiguchi K."/>
            <person name="Awai K."/>
            <person name="Shimojima M."/>
            <person name="Masuda S."/>
            <person name="Iwai M."/>
            <person name="Nobusawa T."/>
            <person name="Narise T."/>
            <person name="Kondo S."/>
            <person name="Saito H."/>
            <person name="Sato R."/>
            <person name="Murakawa M."/>
            <person name="Ihara Y."/>
            <person name="Oshima-Yamada Y."/>
            <person name="Ohtaka K."/>
            <person name="Satoh M."/>
            <person name="Sonobe K."/>
            <person name="Ishii M."/>
            <person name="Ohtani R."/>
            <person name="Kanamori-Sato M."/>
            <person name="Honoki R."/>
            <person name="Miyazaki D."/>
            <person name="Mochizuki H."/>
            <person name="Umetsu J."/>
            <person name="Higashi K."/>
            <person name="Shibata D."/>
            <person name="Kamiya Y."/>
            <person name="Sato N."/>
            <person name="Nakamura Y."/>
            <person name="Tabata S."/>
            <person name="Ida S."/>
            <person name="Kurokawa K."/>
            <person name="Ohta H."/>
        </authorList>
    </citation>
    <scope>NUCLEOTIDE SEQUENCE [LARGE SCALE GENOMIC DNA]</scope>
    <source>
        <strain evidence="3 4">NIES-2285</strain>
    </source>
</reference>
<dbReference type="AlphaFoldDB" id="A0A1Y1HJI1"/>
<feature type="region of interest" description="Disordered" evidence="2">
    <location>
        <begin position="1"/>
        <end position="50"/>
    </location>
</feature>
<protein>
    <submittedName>
        <fullName evidence="3">Uncharacterized protein</fullName>
    </submittedName>
</protein>
<dbReference type="OMA" id="VPRCATI"/>
<organism evidence="3 4">
    <name type="scientific">Klebsormidium nitens</name>
    <name type="common">Green alga</name>
    <name type="synonym">Ulothrix nitens</name>
    <dbReference type="NCBI Taxonomy" id="105231"/>
    <lineage>
        <taxon>Eukaryota</taxon>
        <taxon>Viridiplantae</taxon>
        <taxon>Streptophyta</taxon>
        <taxon>Klebsormidiophyceae</taxon>
        <taxon>Klebsormidiales</taxon>
        <taxon>Klebsormidiaceae</taxon>
        <taxon>Klebsormidium</taxon>
    </lineage>
</organism>
<evidence type="ECO:0000313" key="3">
    <source>
        <dbReference type="EMBL" id="GAQ78695.1"/>
    </source>
</evidence>
<evidence type="ECO:0000256" key="1">
    <source>
        <dbReference type="SAM" id="Coils"/>
    </source>
</evidence>
<proteinExistence type="predicted"/>
<feature type="region of interest" description="Disordered" evidence="2">
    <location>
        <begin position="71"/>
        <end position="101"/>
    </location>
</feature>
<accession>A0A1Y1HJI1</accession>
<sequence>MAACAREGGWEQQQKGQGDEGDLDFVAQEEEVWEQEGGKPREDNGTIAEEQQRLVEQQLAEFIRHMDPNAAKDFPCKEATKDVQGAEVAGQRKGRKQATSAGGEEVIIDVPVDKKTAEKLQLALRLAADVHERAEKELEELQILAREYAQKAGASPQDLGFDKELLKPPCEAPETAETYETPAVSEVLEAPRALAAAVTPAPARGLVTSVVMLPVTVVEAAANAAASAVEGTFEVTMDVAEAAANVTAAAVDAAESTLEAAVRAVKEGVREVADVAKSLVGGATEKVEVAAAKVKETAVEAPKRAVQTVKGGAEYVAGTVKEGAERVTETAKGTAAVAEKKAEEVVETGKGLVGKAEEMVEETVKEVTHVTRRAVETVEETAVRPAVEAVSETATKAYETAKGAAESVTETVTEPGKEAAGLAEEAARTVKEVGENLYEDTKEATEITMEAVKHTVEEIMEQESKVQAAVMGQLEGGGAEGEQGTKGPEVPAGKGPEAEESGKGATKGASDVELEEAGRESSEGGATLPRTRKVRFSERVEEAVANLNQIEEEVEIAKEKLSTVVE</sequence>
<gene>
    <name evidence="3" type="ORF">KFL_000170410</name>
</gene>
<keyword evidence="4" id="KW-1185">Reference proteome</keyword>
<dbReference type="Proteomes" id="UP000054558">
    <property type="component" value="Unassembled WGS sequence"/>
</dbReference>
<keyword evidence="1" id="KW-0175">Coiled coil</keyword>
<dbReference type="EMBL" id="DF236966">
    <property type="protein sequence ID" value="GAQ78695.1"/>
    <property type="molecule type" value="Genomic_DNA"/>
</dbReference>
<feature type="region of interest" description="Disordered" evidence="2">
    <location>
        <begin position="476"/>
        <end position="536"/>
    </location>
</feature>
<feature type="coiled-coil region" evidence="1">
    <location>
        <begin position="117"/>
        <end position="151"/>
    </location>
</feature>
<evidence type="ECO:0000256" key="2">
    <source>
        <dbReference type="SAM" id="MobiDB-lite"/>
    </source>
</evidence>
<evidence type="ECO:0000313" key="4">
    <source>
        <dbReference type="Proteomes" id="UP000054558"/>
    </source>
</evidence>
<feature type="compositionally biased region" description="Acidic residues" evidence="2">
    <location>
        <begin position="19"/>
        <end position="34"/>
    </location>
</feature>